<evidence type="ECO:0000259" key="6">
    <source>
        <dbReference type="PROSITE" id="PS50105"/>
    </source>
</evidence>
<dbReference type="InterPro" id="IPR046328">
    <property type="entry name" value="ETS_fam"/>
</dbReference>
<feature type="domain" description="SAM" evidence="6">
    <location>
        <begin position="57"/>
        <end position="129"/>
    </location>
</feature>
<dbReference type="Gene3D" id="1.10.150.50">
    <property type="entry name" value="Transcription Factor, Ets-1"/>
    <property type="match status" value="1"/>
</dbReference>
<protein>
    <submittedName>
        <fullName evidence="9">ETS domain-containing protein</fullName>
    </submittedName>
</protein>
<evidence type="ECO:0000256" key="2">
    <source>
        <dbReference type="ARBA" id="ARBA00023125"/>
    </source>
</evidence>
<dbReference type="PANTHER" id="PTHR11849:SF190">
    <property type="entry name" value="ETS-DOMAIN PROTEIN"/>
    <property type="match status" value="1"/>
</dbReference>
<dbReference type="SUPFAM" id="SSF46785">
    <property type="entry name" value="Winged helix' DNA-binding domain"/>
    <property type="match status" value="1"/>
</dbReference>
<feature type="domain" description="ETS" evidence="5">
    <location>
        <begin position="234"/>
        <end position="321"/>
    </location>
</feature>
<dbReference type="InterPro" id="IPR000418">
    <property type="entry name" value="Ets_dom"/>
</dbReference>
<dbReference type="AlphaFoldDB" id="A0A158R683"/>
<dbReference type="Pfam" id="PF02198">
    <property type="entry name" value="SAM_PNT"/>
    <property type="match status" value="1"/>
</dbReference>
<dbReference type="InterPro" id="IPR003118">
    <property type="entry name" value="Pointed_dom"/>
</dbReference>
<dbReference type="WBParaSite" id="SMUV_0001010701-mRNA-1">
    <property type="protein sequence ID" value="SMUV_0001010701-mRNA-1"/>
    <property type="gene ID" value="SMUV_0001010701"/>
</dbReference>
<keyword evidence="3" id="KW-0539">Nucleus</keyword>
<evidence type="ECO:0000259" key="5">
    <source>
        <dbReference type="PROSITE" id="PS50061"/>
    </source>
</evidence>
<dbReference type="PROSITE" id="PS50061">
    <property type="entry name" value="ETS_DOMAIN_3"/>
    <property type="match status" value="1"/>
</dbReference>
<evidence type="ECO:0000256" key="1">
    <source>
        <dbReference type="ARBA" id="ARBA00005562"/>
    </source>
</evidence>
<dbReference type="PRINTS" id="PR00454">
    <property type="entry name" value="ETSDOMAIN"/>
</dbReference>
<dbReference type="FunFam" id="1.10.10.10:FF:001336">
    <property type="entry name" value="Epithelium specific ets factor 3, ese3, putative"/>
    <property type="match status" value="1"/>
</dbReference>
<dbReference type="Gene3D" id="1.10.10.10">
    <property type="entry name" value="Winged helix-like DNA-binding domain superfamily/Winged helix DNA-binding domain"/>
    <property type="match status" value="1"/>
</dbReference>
<keyword evidence="2 3" id="KW-0238">DNA-binding</keyword>
<dbReference type="InterPro" id="IPR036390">
    <property type="entry name" value="WH_DNA-bd_sf"/>
</dbReference>
<dbReference type="GO" id="GO:0030154">
    <property type="term" value="P:cell differentiation"/>
    <property type="evidence" value="ECO:0007669"/>
    <property type="project" value="TreeGrafter"/>
</dbReference>
<sequence length="356" mass="40342">MASAIINAIGQTPWGPLVLRRVQNYIHTNNNPCQPKPIPFSESSDLERFRSTSPEFWASDDVTAWLCAVVKAKGIRIEETNAYKLGRCNGKILLNMDEQQFKEMDPNYGHILFAEFRQLIQTQRPVVSAPFTVQNLTTLSQLQPLPNSISQCTPTAATESPLAFDPKPSTSRLSNGDSACNKLPHSSIQLVTSNFFSKIDYSLSLQVENCSEEADEMQGTSTSRRKRSTHTKGNKLWEFIRDALKDPETCPSIVRWEDPKEGVFRIVESEKLARLWGKKKNNAKMTYEKLSRAMRTYYDKQILVPVPKTGLYPKKLVYKFGPGAEEWEKATKVNGLDRNESGISKQEKVQLLHIIK</sequence>
<organism evidence="8 9">
    <name type="scientific">Syphacia muris</name>
    <dbReference type="NCBI Taxonomy" id="451379"/>
    <lineage>
        <taxon>Eukaryota</taxon>
        <taxon>Metazoa</taxon>
        <taxon>Ecdysozoa</taxon>
        <taxon>Nematoda</taxon>
        <taxon>Chromadorea</taxon>
        <taxon>Rhabditida</taxon>
        <taxon>Spirurina</taxon>
        <taxon>Oxyuridomorpha</taxon>
        <taxon>Oxyuroidea</taxon>
        <taxon>Oxyuridae</taxon>
        <taxon>Syphacia</taxon>
    </lineage>
</organism>
<dbReference type="Pfam" id="PF00178">
    <property type="entry name" value="Ets"/>
    <property type="match status" value="1"/>
</dbReference>
<dbReference type="SMART" id="SM00413">
    <property type="entry name" value="ETS"/>
    <property type="match status" value="1"/>
</dbReference>
<feature type="region of interest" description="Disordered" evidence="4">
    <location>
        <begin position="154"/>
        <end position="178"/>
    </location>
</feature>
<evidence type="ECO:0000256" key="3">
    <source>
        <dbReference type="RuleBase" id="RU004019"/>
    </source>
</evidence>
<reference evidence="9" key="1">
    <citation type="submission" date="2016-04" db="UniProtKB">
        <authorList>
            <consortium name="WormBaseParasite"/>
        </authorList>
    </citation>
    <scope>IDENTIFICATION</scope>
</reference>
<dbReference type="GO" id="GO:0005634">
    <property type="term" value="C:nucleus"/>
    <property type="evidence" value="ECO:0007669"/>
    <property type="project" value="UniProtKB-SubCell"/>
</dbReference>
<proteinExistence type="inferred from homology"/>
<dbReference type="InterPro" id="IPR001660">
    <property type="entry name" value="SAM"/>
</dbReference>
<comment type="subcellular location">
    <subcellularLocation>
        <location evidence="3">Nucleus</location>
    </subcellularLocation>
</comment>
<dbReference type="SUPFAM" id="SSF47769">
    <property type="entry name" value="SAM/Pointed domain"/>
    <property type="match status" value="1"/>
</dbReference>
<evidence type="ECO:0000313" key="9">
    <source>
        <dbReference type="WBParaSite" id="SMUV_0001010701-mRNA-1"/>
    </source>
</evidence>
<dbReference type="PROSITE" id="PS51433">
    <property type="entry name" value="PNT"/>
    <property type="match status" value="1"/>
</dbReference>
<comment type="similarity">
    <text evidence="1 3">Belongs to the ETS family.</text>
</comment>
<accession>A0A158R683</accession>
<dbReference type="SMART" id="SM00251">
    <property type="entry name" value="SAM_PNT"/>
    <property type="match status" value="1"/>
</dbReference>
<dbReference type="Proteomes" id="UP000046393">
    <property type="component" value="Unplaced"/>
</dbReference>
<dbReference type="GO" id="GO:0000981">
    <property type="term" value="F:DNA-binding transcription factor activity, RNA polymerase II-specific"/>
    <property type="evidence" value="ECO:0007669"/>
    <property type="project" value="TreeGrafter"/>
</dbReference>
<dbReference type="GO" id="GO:0043565">
    <property type="term" value="F:sequence-specific DNA binding"/>
    <property type="evidence" value="ECO:0007669"/>
    <property type="project" value="InterPro"/>
</dbReference>
<name>A0A158R683_9BILA</name>
<dbReference type="PANTHER" id="PTHR11849">
    <property type="entry name" value="ETS"/>
    <property type="match status" value="1"/>
</dbReference>
<dbReference type="PROSITE" id="PS50105">
    <property type="entry name" value="SAM_DOMAIN"/>
    <property type="match status" value="1"/>
</dbReference>
<feature type="domain" description="PNT" evidence="7">
    <location>
        <begin position="36"/>
        <end position="123"/>
    </location>
</feature>
<evidence type="ECO:0000259" key="7">
    <source>
        <dbReference type="PROSITE" id="PS51433"/>
    </source>
</evidence>
<evidence type="ECO:0000313" key="8">
    <source>
        <dbReference type="Proteomes" id="UP000046393"/>
    </source>
</evidence>
<dbReference type="STRING" id="451379.A0A158R683"/>
<feature type="compositionally biased region" description="Polar residues" evidence="4">
    <location>
        <begin position="168"/>
        <end position="178"/>
    </location>
</feature>
<keyword evidence="8" id="KW-1185">Reference proteome</keyword>
<dbReference type="InterPro" id="IPR036388">
    <property type="entry name" value="WH-like_DNA-bd_sf"/>
</dbReference>
<evidence type="ECO:0000256" key="4">
    <source>
        <dbReference type="SAM" id="MobiDB-lite"/>
    </source>
</evidence>
<dbReference type="InterPro" id="IPR013761">
    <property type="entry name" value="SAM/pointed_sf"/>
</dbReference>